<keyword evidence="7" id="KW-0175">Coiled coil</keyword>
<dbReference type="CDD" id="cd14081">
    <property type="entry name" value="STKc_BRSK1_2"/>
    <property type="match status" value="1"/>
</dbReference>
<feature type="binding site" evidence="6">
    <location>
        <position position="37"/>
    </location>
    <ligand>
        <name>ATP</name>
        <dbReference type="ChEBI" id="CHEBI:30616"/>
    </ligand>
</feature>
<organism evidence="10 11">
    <name type="scientific">Anaeramoeba flamelloides</name>
    <dbReference type="NCBI Taxonomy" id="1746091"/>
    <lineage>
        <taxon>Eukaryota</taxon>
        <taxon>Metamonada</taxon>
        <taxon>Anaeramoebidae</taxon>
        <taxon>Anaeramoeba</taxon>
    </lineage>
</organism>
<evidence type="ECO:0000259" key="9">
    <source>
        <dbReference type="PROSITE" id="PS50011"/>
    </source>
</evidence>
<dbReference type="Gene3D" id="1.10.510.10">
    <property type="entry name" value="Transferase(Phosphotransferase) domain 1"/>
    <property type="match status" value="1"/>
</dbReference>
<reference evidence="10" key="1">
    <citation type="submission" date="2022-08" db="EMBL/GenBank/DDBJ databases">
        <title>Novel sulphate-reducing endosymbionts in the free-living metamonad Anaeramoeba.</title>
        <authorList>
            <person name="Jerlstrom-Hultqvist J."/>
            <person name="Cepicka I."/>
            <person name="Gallot-Lavallee L."/>
            <person name="Salas-Leiva D."/>
            <person name="Curtis B.A."/>
            <person name="Zahonova K."/>
            <person name="Pipaliya S."/>
            <person name="Dacks J."/>
            <person name="Roger A.J."/>
        </authorList>
    </citation>
    <scope>NUCLEOTIDE SEQUENCE</scope>
    <source>
        <strain evidence="10">Busselton2</strain>
    </source>
</reference>
<evidence type="ECO:0000256" key="7">
    <source>
        <dbReference type="SAM" id="Coils"/>
    </source>
</evidence>
<evidence type="ECO:0000256" key="8">
    <source>
        <dbReference type="SAM" id="MobiDB-lite"/>
    </source>
</evidence>
<accession>A0AAV7ZH83</accession>
<evidence type="ECO:0000256" key="1">
    <source>
        <dbReference type="ARBA" id="ARBA00022527"/>
    </source>
</evidence>
<dbReference type="AlphaFoldDB" id="A0AAV7ZH83"/>
<keyword evidence="3 6" id="KW-0547">Nucleotide-binding</keyword>
<dbReference type="Pfam" id="PF00069">
    <property type="entry name" value="Pkinase"/>
    <property type="match status" value="1"/>
</dbReference>
<proteinExistence type="predicted"/>
<dbReference type="GO" id="GO:0004674">
    <property type="term" value="F:protein serine/threonine kinase activity"/>
    <property type="evidence" value="ECO:0007669"/>
    <property type="project" value="UniProtKB-KW"/>
</dbReference>
<dbReference type="InterPro" id="IPR011009">
    <property type="entry name" value="Kinase-like_dom_sf"/>
</dbReference>
<dbReference type="InterPro" id="IPR000719">
    <property type="entry name" value="Prot_kinase_dom"/>
</dbReference>
<name>A0AAV7ZH83_9EUKA</name>
<keyword evidence="5 6" id="KW-0067">ATP-binding</keyword>
<dbReference type="GO" id="GO:0005737">
    <property type="term" value="C:cytoplasm"/>
    <property type="evidence" value="ECO:0007669"/>
    <property type="project" value="TreeGrafter"/>
</dbReference>
<gene>
    <name evidence="10" type="ORF">M0812_16110</name>
</gene>
<dbReference type="GO" id="GO:0035556">
    <property type="term" value="P:intracellular signal transduction"/>
    <property type="evidence" value="ECO:0007669"/>
    <property type="project" value="TreeGrafter"/>
</dbReference>
<sequence length="644" mass="75741">MSEKVGPYILGKTLGEGSTGKVKEGVHESTGKRVAIKIISKINLKPNQSIKIHREIAILRLLSHPHILDLYDVYETTRYLFLILELVEGGELFDYLISRGILPRQQTLMFFQQIILGLEYMHNHLICHRDLKPENLLLDKNDNIKIADFGMAQLMKTGNLLSTSCGSPHYASPEVIKGEQYDGKPADIWCCGIILFALLSGRLPFDSQNIRKLLIKVKRGDYIMPKNLKKIEKDLIRKILVVDPKKRITIEEIKQHPFFTSNFPSNYLFPSFPLSKTLTVDILKEKINKKILSSLVSLGWSKDKNQLIEILTSKEISHEKIFYHLYEKNRIREKKKRRREKKENKKLEEEKKKKKTISQQEEFEQGFNNDLLFGTEQDFPVEQNSEDEQEWLSMEIEFAESEEGEEKIERKGQDIFPQNKTKTMKTKSKKIKRKKPKHHMLGESLPFDITRKMNPNEFQLYPENEDGVFAIGTPRFHRTNQMNTELEELSPKNNEILFSKSPKKKWFGSIFSKKSLDEYGTKNILEEAMQNIEKEVEKEEKEKLEKLKLKKLKKKIAHIKRQSNDTIMNIGIQIQKVLTKLDLNFSYPHEFCFKIFSDDIKMRIEIDEMSKFKYIIHFYYRKGDIKIYETKLKNILRKLPFKFI</sequence>
<dbReference type="FunFam" id="3.30.200.20:FF:000003">
    <property type="entry name" value="Non-specific serine/threonine protein kinase"/>
    <property type="match status" value="1"/>
</dbReference>
<dbReference type="GO" id="GO:0005524">
    <property type="term" value="F:ATP binding"/>
    <property type="evidence" value="ECO:0007669"/>
    <property type="project" value="UniProtKB-UniRule"/>
</dbReference>
<evidence type="ECO:0000256" key="3">
    <source>
        <dbReference type="ARBA" id="ARBA00022741"/>
    </source>
</evidence>
<keyword evidence="4 10" id="KW-0418">Kinase</keyword>
<feature type="region of interest" description="Disordered" evidence="8">
    <location>
        <begin position="333"/>
        <end position="360"/>
    </location>
</feature>
<evidence type="ECO:0000256" key="4">
    <source>
        <dbReference type="ARBA" id="ARBA00022777"/>
    </source>
</evidence>
<evidence type="ECO:0000256" key="5">
    <source>
        <dbReference type="ARBA" id="ARBA00022840"/>
    </source>
</evidence>
<feature type="domain" description="Protein kinase" evidence="9">
    <location>
        <begin position="8"/>
        <end position="259"/>
    </location>
</feature>
<keyword evidence="2" id="KW-0808">Transferase</keyword>
<dbReference type="SMART" id="SM00220">
    <property type="entry name" value="S_TKc"/>
    <property type="match status" value="1"/>
</dbReference>
<dbReference type="InterPro" id="IPR008271">
    <property type="entry name" value="Ser/Thr_kinase_AS"/>
</dbReference>
<dbReference type="EMBL" id="JANTQA010000032">
    <property type="protein sequence ID" value="KAJ3440062.1"/>
    <property type="molecule type" value="Genomic_DNA"/>
</dbReference>
<comment type="caution">
    <text evidence="10">The sequence shown here is derived from an EMBL/GenBank/DDBJ whole genome shotgun (WGS) entry which is preliminary data.</text>
</comment>
<protein>
    <submittedName>
        <fullName evidence="10">Serine/threonine-protein kinase brsk2-like protein</fullName>
    </submittedName>
</protein>
<feature type="compositionally biased region" description="Basic and acidic residues" evidence="8">
    <location>
        <begin position="341"/>
        <end position="351"/>
    </location>
</feature>
<dbReference type="PROSITE" id="PS00107">
    <property type="entry name" value="PROTEIN_KINASE_ATP"/>
    <property type="match status" value="1"/>
</dbReference>
<dbReference type="FunFam" id="1.10.510.10:FF:000571">
    <property type="entry name" value="Maternal embryonic leucine zipper kinase"/>
    <property type="match status" value="1"/>
</dbReference>
<evidence type="ECO:0000256" key="2">
    <source>
        <dbReference type="ARBA" id="ARBA00022679"/>
    </source>
</evidence>
<dbReference type="PROSITE" id="PS00108">
    <property type="entry name" value="PROTEIN_KINASE_ST"/>
    <property type="match status" value="1"/>
</dbReference>
<evidence type="ECO:0000313" key="10">
    <source>
        <dbReference type="EMBL" id="KAJ3440062.1"/>
    </source>
</evidence>
<dbReference type="SUPFAM" id="SSF56112">
    <property type="entry name" value="Protein kinase-like (PK-like)"/>
    <property type="match status" value="1"/>
</dbReference>
<dbReference type="PANTHER" id="PTHR24346">
    <property type="entry name" value="MAP/MICROTUBULE AFFINITY-REGULATING KINASE"/>
    <property type="match status" value="1"/>
</dbReference>
<dbReference type="InterPro" id="IPR017441">
    <property type="entry name" value="Protein_kinase_ATP_BS"/>
</dbReference>
<keyword evidence="1" id="KW-0723">Serine/threonine-protein kinase</keyword>
<evidence type="ECO:0000256" key="6">
    <source>
        <dbReference type="PROSITE-ProRule" id="PRU10141"/>
    </source>
</evidence>
<feature type="coiled-coil region" evidence="7">
    <location>
        <begin position="522"/>
        <end position="549"/>
    </location>
</feature>
<dbReference type="Proteomes" id="UP001146793">
    <property type="component" value="Unassembled WGS sequence"/>
</dbReference>
<dbReference type="PROSITE" id="PS50011">
    <property type="entry name" value="PROTEIN_KINASE_DOM"/>
    <property type="match status" value="1"/>
</dbReference>
<dbReference type="PANTHER" id="PTHR24346:SF82">
    <property type="entry name" value="KP78A-RELATED"/>
    <property type="match status" value="1"/>
</dbReference>
<evidence type="ECO:0000313" key="11">
    <source>
        <dbReference type="Proteomes" id="UP001146793"/>
    </source>
</evidence>